<feature type="region of interest" description="Disordered" evidence="1">
    <location>
        <begin position="1"/>
        <end position="42"/>
    </location>
</feature>
<dbReference type="Proteomes" id="UP000011086">
    <property type="component" value="Unassembled WGS sequence"/>
</dbReference>
<dbReference type="EMBL" id="JH793022">
    <property type="protein sequence ID" value="ELQ35094.1"/>
    <property type="molecule type" value="Genomic_DNA"/>
</dbReference>
<proteinExistence type="predicted"/>
<sequence>MSPPHVILPKNGTAHDATRPPAACKSSPEGGHGGHGRGYLTHTFVGEGSRNICPDEIKDTTLTDARVLGTLLNSA</sequence>
<evidence type="ECO:0000313" key="2">
    <source>
        <dbReference type="EMBL" id="ELQ35094.1"/>
    </source>
</evidence>
<accession>A0AA97NRM5</accession>
<protein>
    <submittedName>
        <fullName evidence="2">Uncharacterized protein</fullName>
    </submittedName>
</protein>
<gene>
    <name evidence="2" type="ORF">OOU_Y34scaffold00726g54</name>
</gene>
<reference evidence="2" key="1">
    <citation type="journal article" date="2012" name="PLoS Genet.">
        <title>Comparative analysis of the genomes of two field isolates of the rice blast fungus Magnaporthe oryzae.</title>
        <authorList>
            <person name="Xue M."/>
            <person name="Yang J."/>
            <person name="Li Z."/>
            <person name="Hu S."/>
            <person name="Yao N."/>
            <person name="Dean R.A."/>
            <person name="Zhao W."/>
            <person name="Shen M."/>
            <person name="Zhang H."/>
            <person name="Li C."/>
            <person name="Liu L."/>
            <person name="Cao L."/>
            <person name="Xu X."/>
            <person name="Xing Y."/>
            <person name="Hsiang T."/>
            <person name="Zhang Z."/>
            <person name="Xu J.R."/>
            <person name="Peng Y.L."/>
        </authorList>
    </citation>
    <scope>NUCLEOTIDE SEQUENCE</scope>
    <source>
        <strain evidence="2">Y34</strain>
    </source>
</reference>
<dbReference type="AlphaFoldDB" id="A0AA97NRM5"/>
<evidence type="ECO:0000256" key="1">
    <source>
        <dbReference type="SAM" id="MobiDB-lite"/>
    </source>
</evidence>
<organism evidence="2">
    <name type="scientific">Pyricularia oryzae (strain Y34)</name>
    <name type="common">Rice blast fungus</name>
    <name type="synonym">Magnaporthe oryzae</name>
    <dbReference type="NCBI Taxonomy" id="1143189"/>
    <lineage>
        <taxon>Eukaryota</taxon>
        <taxon>Fungi</taxon>
        <taxon>Dikarya</taxon>
        <taxon>Ascomycota</taxon>
        <taxon>Pezizomycotina</taxon>
        <taxon>Sordariomycetes</taxon>
        <taxon>Sordariomycetidae</taxon>
        <taxon>Magnaporthales</taxon>
        <taxon>Pyriculariaceae</taxon>
        <taxon>Pyricularia</taxon>
    </lineage>
</organism>
<name>A0AA97NRM5_PYRO3</name>